<feature type="compositionally biased region" description="Basic residues" evidence="1">
    <location>
        <begin position="94"/>
        <end position="120"/>
    </location>
</feature>
<gene>
    <name evidence="3" type="ORF">FHS13_004220</name>
</gene>
<proteinExistence type="predicted"/>
<evidence type="ECO:0000256" key="1">
    <source>
        <dbReference type="SAM" id="MobiDB-lite"/>
    </source>
</evidence>
<feature type="compositionally biased region" description="Polar residues" evidence="1">
    <location>
        <begin position="34"/>
        <end position="49"/>
    </location>
</feature>
<evidence type="ECO:0000313" key="3">
    <source>
        <dbReference type="EMBL" id="MBB6122231.1"/>
    </source>
</evidence>
<feature type="compositionally biased region" description="Pro residues" evidence="1">
    <location>
        <begin position="76"/>
        <end position="93"/>
    </location>
</feature>
<accession>A0A841J1M9</accession>
<protein>
    <submittedName>
        <fullName evidence="3">Uncharacterized protein</fullName>
    </submittedName>
</protein>
<evidence type="ECO:0000313" key="4">
    <source>
        <dbReference type="Proteomes" id="UP000536604"/>
    </source>
</evidence>
<dbReference type="Proteomes" id="UP000536604">
    <property type="component" value="Unassembled WGS sequence"/>
</dbReference>
<reference evidence="3 4" key="1">
    <citation type="submission" date="2020-08" db="EMBL/GenBank/DDBJ databases">
        <title>Genomic Encyclopedia of Type Strains, Phase III (KMG-III): the genomes of soil and plant-associated and newly described type strains.</title>
        <authorList>
            <person name="Whitman W."/>
        </authorList>
    </citation>
    <scope>NUCLEOTIDE SEQUENCE [LARGE SCALE GENOMIC DNA]</scope>
    <source>
        <strain evidence="3 4">CECT 8712</strain>
    </source>
</reference>
<feature type="region of interest" description="Disordered" evidence="1">
    <location>
        <begin position="1"/>
        <end position="121"/>
    </location>
</feature>
<keyword evidence="2" id="KW-0812">Transmembrane</keyword>
<keyword evidence="2" id="KW-1133">Transmembrane helix</keyword>
<dbReference type="RefSeq" id="WP_184293664.1">
    <property type="nucleotide sequence ID" value="NZ_JACHJO010000018.1"/>
</dbReference>
<name>A0A841J1M9_9ACTN</name>
<keyword evidence="4" id="KW-1185">Reference proteome</keyword>
<comment type="caution">
    <text evidence="3">The sequence shown here is derived from an EMBL/GenBank/DDBJ whole genome shotgun (WGS) entry which is preliminary data.</text>
</comment>
<feature type="transmembrane region" description="Helical" evidence="2">
    <location>
        <begin position="124"/>
        <end position="147"/>
    </location>
</feature>
<dbReference type="AlphaFoldDB" id="A0A841J1M9"/>
<organism evidence="3 4">
    <name type="scientific">Nocardiopsis algeriensis</name>
    <dbReference type="NCBI Taxonomy" id="1478215"/>
    <lineage>
        <taxon>Bacteria</taxon>
        <taxon>Bacillati</taxon>
        <taxon>Actinomycetota</taxon>
        <taxon>Actinomycetes</taxon>
        <taxon>Streptosporangiales</taxon>
        <taxon>Nocardiopsidaceae</taxon>
        <taxon>Nocardiopsis</taxon>
    </lineage>
</organism>
<dbReference type="EMBL" id="JACHJO010000018">
    <property type="protein sequence ID" value="MBB6122231.1"/>
    <property type="molecule type" value="Genomic_DNA"/>
</dbReference>
<evidence type="ECO:0000256" key="2">
    <source>
        <dbReference type="SAM" id="Phobius"/>
    </source>
</evidence>
<keyword evidence="2" id="KW-0472">Membrane</keyword>
<sequence>MNAAPVPARIRQVLDAPPGCRFSRPGATTPPTPGQSALTREQHLLTQGQLPPWKHLQAQRLATQPEPARPDRPDTAPVPRPRSAPDDGPPPARTPKRPVRPRPPLPRRHPDRPRSHRKPAPRPGLVLMVAAHILALGVGVLAAHLLFFL</sequence>